<dbReference type="VEuPathDB" id="FungiDB:FOC1_g10000334"/>
<gene>
    <name evidence="2" type="ORF">BFJ68_g15243</name>
</gene>
<feature type="compositionally biased region" description="Basic and acidic residues" evidence="1">
    <location>
        <begin position="64"/>
        <end position="74"/>
    </location>
</feature>
<evidence type="ECO:0000256" key="1">
    <source>
        <dbReference type="SAM" id="MobiDB-lite"/>
    </source>
</evidence>
<comment type="caution">
    <text evidence="2">The sequence shown here is derived from an EMBL/GenBank/DDBJ whole genome shotgun (WGS) entry which is preliminary data.</text>
</comment>
<protein>
    <submittedName>
        <fullName evidence="2">Uncharacterized protein</fullName>
    </submittedName>
</protein>
<evidence type="ECO:0000313" key="2">
    <source>
        <dbReference type="EMBL" id="RKK94293.1"/>
    </source>
</evidence>
<feature type="region of interest" description="Disordered" evidence="1">
    <location>
        <begin position="1"/>
        <end position="76"/>
    </location>
</feature>
<accession>A0A420PP14</accession>
<organism evidence="2 3">
    <name type="scientific">Fusarium oxysporum</name>
    <name type="common">Fusarium vascular wilt</name>
    <dbReference type="NCBI Taxonomy" id="5507"/>
    <lineage>
        <taxon>Eukaryota</taxon>
        <taxon>Fungi</taxon>
        <taxon>Dikarya</taxon>
        <taxon>Ascomycota</taxon>
        <taxon>Pezizomycotina</taxon>
        <taxon>Sordariomycetes</taxon>
        <taxon>Hypocreomycetidae</taxon>
        <taxon>Hypocreales</taxon>
        <taxon>Nectriaceae</taxon>
        <taxon>Fusarium</taxon>
        <taxon>Fusarium oxysporum species complex</taxon>
    </lineage>
</organism>
<proteinExistence type="predicted"/>
<reference evidence="2 3" key="1">
    <citation type="journal article" date="2018" name="Sci. Rep.">
        <title>Characterisation of pathogen-specific regions and novel effector candidates in Fusarium oxysporum f. sp. cepae.</title>
        <authorList>
            <person name="Armitage A.D."/>
            <person name="Taylor A."/>
            <person name="Sobczyk M.K."/>
            <person name="Baxter L."/>
            <person name="Greenfield B.P."/>
            <person name="Bates H.J."/>
            <person name="Wilson F."/>
            <person name="Jackson A.C."/>
            <person name="Ott S."/>
            <person name="Harrison R.J."/>
            <person name="Clarkson J.P."/>
        </authorList>
    </citation>
    <scope>NUCLEOTIDE SEQUENCE [LARGE SCALE GENOMIC DNA]</scope>
    <source>
        <strain evidence="2 3">Fo_A28</strain>
    </source>
</reference>
<sequence>MTQSVREQRQSENGSERESQIDLRGKKQMERERVTETTDKRTEQVYDQVHPQGATQSAFVKQQRRQEGEKTTEEKTEEEIVMEYIKKASLLEIYRQEEGQGCATGTVEQYQLYLECGTIIIPAYLKIREDNGDYC</sequence>
<dbReference type="EMBL" id="MRCY01000151">
    <property type="protein sequence ID" value="RKK94293.1"/>
    <property type="molecule type" value="Genomic_DNA"/>
</dbReference>
<feature type="compositionally biased region" description="Basic and acidic residues" evidence="1">
    <location>
        <begin position="1"/>
        <end position="44"/>
    </location>
</feature>
<dbReference type="VEuPathDB" id="FungiDB:FOZG_09510"/>
<dbReference type="AlphaFoldDB" id="A0A420PP14"/>
<evidence type="ECO:0000313" key="3">
    <source>
        <dbReference type="Proteomes" id="UP000285860"/>
    </source>
</evidence>
<dbReference type="VEuPathDB" id="FungiDB:FOMG_10687"/>
<name>A0A420PP14_FUSOX</name>
<dbReference type="Proteomes" id="UP000285860">
    <property type="component" value="Unassembled WGS sequence"/>
</dbReference>